<proteinExistence type="predicted"/>
<dbReference type="EMBL" id="JQIF01000069">
    <property type="protein sequence ID" value="KGJ52388.1"/>
    <property type="molecule type" value="Genomic_DNA"/>
</dbReference>
<feature type="domain" description="Putative zinc ribbon" evidence="1">
    <location>
        <begin position="5"/>
        <end position="85"/>
    </location>
</feature>
<dbReference type="InterPro" id="IPR025868">
    <property type="entry name" value="Zn_ribbon_dom_put"/>
</dbReference>
<reference evidence="2 3" key="1">
    <citation type="submission" date="2014-08" db="EMBL/GenBank/DDBJ databases">
        <title>Clostridium innocuum, an unnegligible vancomycin-resistant pathogen causing extra-intestinal infections.</title>
        <authorList>
            <person name="Feng Y."/>
            <person name="Chiu C.-H."/>
        </authorList>
    </citation>
    <scope>NUCLEOTIDE SEQUENCE [LARGE SCALE GENOMIC DNA]</scope>
    <source>
        <strain evidence="2 3">AN88</strain>
    </source>
</reference>
<evidence type="ECO:0000259" key="1">
    <source>
        <dbReference type="Pfam" id="PF12674"/>
    </source>
</evidence>
<organism evidence="2 3">
    <name type="scientific">Clostridium innocuum</name>
    <dbReference type="NCBI Taxonomy" id="1522"/>
    <lineage>
        <taxon>Bacteria</taxon>
        <taxon>Bacillati</taxon>
        <taxon>Bacillota</taxon>
        <taxon>Clostridia</taxon>
        <taxon>Eubacteriales</taxon>
        <taxon>Clostridiaceae</taxon>
        <taxon>Clostridium</taxon>
    </lineage>
</organism>
<dbReference type="AlphaFoldDB" id="A0A099I6C4"/>
<dbReference type="Pfam" id="PF12674">
    <property type="entry name" value="Zn_ribbon_2"/>
    <property type="match status" value="1"/>
</dbReference>
<comment type="caution">
    <text evidence="2">The sequence shown here is derived from an EMBL/GenBank/DDBJ whole genome shotgun (WGS) entry which is preliminary data.</text>
</comment>
<protein>
    <submittedName>
        <fullName evidence="2">Transcriptional regulator</fullName>
    </submittedName>
</protein>
<gene>
    <name evidence="2" type="ORF">CIAN88_15205</name>
</gene>
<evidence type="ECO:0000313" key="3">
    <source>
        <dbReference type="Proteomes" id="UP000030008"/>
    </source>
</evidence>
<dbReference type="RefSeq" id="WP_044906376.1">
    <property type="nucleotide sequence ID" value="NZ_JQIF01000069.1"/>
</dbReference>
<accession>A0A099I6C4</accession>
<sequence length="87" mass="10245">MEERYCQCCGMPMGDTKELYGTEKDGSRSVDYCKYCYEHGAFTSDCTKEEMIEFCVPVMVKENPGMSEDKAREMMTQYFPTLKRWMK</sequence>
<dbReference type="Proteomes" id="UP000030008">
    <property type="component" value="Unassembled WGS sequence"/>
</dbReference>
<evidence type="ECO:0000313" key="2">
    <source>
        <dbReference type="EMBL" id="KGJ52388.1"/>
    </source>
</evidence>
<name>A0A099I6C4_CLOIN</name>